<sequence length="250" mass="29144">MHIQKNSHRRQKNYPRVEDGSCCGDIIDGSLHEDGHRAWGFVIYRCAYDSDSDWGAFMRRLLADTEEDVYCDTGEQDLLNNLAITVFEDRDAFDRATAATVREHFRKWAATAPQREQGTSYIQPPGHGFSSQRYRYCLQVGREELESVLRPDQVLSSLYFSFVRLVDTYWEPNVGPALDLEEEYQRLRAESEGNTWIYDTDEPVEGCRDWNVGWMRINFSGAMVDPYAALREDYQWDVVYCRPPSVTSFW</sequence>
<evidence type="ECO:0000313" key="1">
    <source>
        <dbReference type="EMBL" id="KAL2837938.1"/>
    </source>
</evidence>
<protein>
    <submittedName>
        <fullName evidence="1">Uncharacterized protein</fullName>
    </submittedName>
</protein>
<dbReference type="Proteomes" id="UP001610446">
    <property type="component" value="Unassembled WGS sequence"/>
</dbReference>
<evidence type="ECO:0000313" key="2">
    <source>
        <dbReference type="Proteomes" id="UP001610446"/>
    </source>
</evidence>
<name>A0ABR4JD11_9EURO</name>
<gene>
    <name evidence="1" type="ORF">BJY01DRAFT_220346</name>
</gene>
<proteinExistence type="predicted"/>
<keyword evidence="2" id="KW-1185">Reference proteome</keyword>
<dbReference type="EMBL" id="JBFXLU010000152">
    <property type="protein sequence ID" value="KAL2837938.1"/>
    <property type="molecule type" value="Genomic_DNA"/>
</dbReference>
<organism evidence="1 2">
    <name type="scientific">Aspergillus pseudoustus</name>
    <dbReference type="NCBI Taxonomy" id="1810923"/>
    <lineage>
        <taxon>Eukaryota</taxon>
        <taxon>Fungi</taxon>
        <taxon>Dikarya</taxon>
        <taxon>Ascomycota</taxon>
        <taxon>Pezizomycotina</taxon>
        <taxon>Eurotiomycetes</taxon>
        <taxon>Eurotiomycetidae</taxon>
        <taxon>Eurotiales</taxon>
        <taxon>Aspergillaceae</taxon>
        <taxon>Aspergillus</taxon>
        <taxon>Aspergillus subgen. Nidulantes</taxon>
    </lineage>
</organism>
<accession>A0ABR4JD11</accession>
<comment type="caution">
    <text evidence="1">The sequence shown here is derived from an EMBL/GenBank/DDBJ whole genome shotgun (WGS) entry which is preliminary data.</text>
</comment>
<reference evidence="1 2" key="1">
    <citation type="submission" date="2024-07" db="EMBL/GenBank/DDBJ databases">
        <title>Section-level genome sequencing and comparative genomics of Aspergillus sections Usti and Cavernicolus.</title>
        <authorList>
            <consortium name="Lawrence Berkeley National Laboratory"/>
            <person name="Nybo J.L."/>
            <person name="Vesth T.C."/>
            <person name="Theobald S."/>
            <person name="Frisvad J.C."/>
            <person name="Larsen T.O."/>
            <person name="Kjaerboelling I."/>
            <person name="Rothschild-Mancinelli K."/>
            <person name="Lyhne E.K."/>
            <person name="Kogle M.E."/>
            <person name="Barry K."/>
            <person name="Clum A."/>
            <person name="Na H."/>
            <person name="Ledsgaard L."/>
            <person name="Lin J."/>
            <person name="Lipzen A."/>
            <person name="Kuo A."/>
            <person name="Riley R."/>
            <person name="Mondo S."/>
            <person name="Labutti K."/>
            <person name="Haridas S."/>
            <person name="Pangalinan J."/>
            <person name="Salamov A.A."/>
            <person name="Simmons B.A."/>
            <person name="Magnuson J.K."/>
            <person name="Chen J."/>
            <person name="Drula E."/>
            <person name="Henrissat B."/>
            <person name="Wiebenga A."/>
            <person name="Lubbers R.J."/>
            <person name="Gomes A.C."/>
            <person name="Makela M.R."/>
            <person name="Stajich J."/>
            <person name="Grigoriev I.V."/>
            <person name="Mortensen U.H."/>
            <person name="De Vries R.P."/>
            <person name="Baker S.E."/>
            <person name="Andersen M.R."/>
        </authorList>
    </citation>
    <scope>NUCLEOTIDE SEQUENCE [LARGE SCALE GENOMIC DNA]</scope>
    <source>
        <strain evidence="1 2">CBS 123904</strain>
    </source>
</reference>